<dbReference type="GO" id="GO:0016614">
    <property type="term" value="F:oxidoreductase activity, acting on CH-OH group of donors"/>
    <property type="evidence" value="ECO:0007669"/>
    <property type="project" value="InterPro"/>
</dbReference>
<dbReference type="Pfam" id="PF05199">
    <property type="entry name" value="GMC_oxred_C"/>
    <property type="match status" value="1"/>
</dbReference>
<proteinExistence type="inferred from homology"/>
<name>A0A7M7TA25_NASVI</name>
<dbReference type="Gene3D" id="3.50.50.60">
    <property type="entry name" value="FAD/NAD(P)-binding domain"/>
    <property type="match status" value="1"/>
</dbReference>
<evidence type="ECO:0000256" key="1">
    <source>
        <dbReference type="ARBA" id="ARBA00010790"/>
    </source>
</evidence>
<dbReference type="AlphaFoldDB" id="A0A7M7TA25"/>
<dbReference type="Proteomes" id="UP000002358">
    <property type="component" value="Chromosome 1"/>
</dbReference>
<dbReference type="SUPFAM" id="SSF51905">
    <property type="entry name" value="FAD/NAD(P)-binding domain"/>
    <property type="match status" value="1"/>
</dbReference>
<evidence type="ECO:0000313" key="4">
    <source>
        <dbReference type="Proteomes" id="UP000002358"/>
    </source>
</evidence>
<organism evidence="3 4">
    <name type="scientific">Nasonia vitripennis</name>
    <name type="common">Parasitic wasp</name>
    <dbReference type="NCBI Taxonomy" id="7425"/>
    <lineage>
        <taxon>Eukaryota</taxon>
        <taxon>Metazoa</taxon>
        <taxon>Ecdysozoa</taxon>
        <taxon>Arthropoda</taxon>
        <taxon>Hexapoda</taxon>
        <taxon>Insecta</taxon>
        <taxon>Pterygota</taxon>
        <taxon>Neoptera</taxon>
        <taxon>Endopterygota</taxon>
        <taxon>Hymenoptera</taxon>
        <taxon>Apocrita</taxon>
        <taxon>Proctotrupomorpha</taxon>
        <taxon>Chalcidoidea</taxon>
        <taxon>Pteromalidae</taxon>
        <taxon>Pteromalinae</taxon>
        <taxon>Nasonia</taxon>
    </lineage>
</organism>
<protein>
    <recommendedName>
        <fullName evidence="2">Glucose-methanol-choline oxidoreductase C-terminal domain-containing protein</fullName>
    </recommendedName>
</protein>
<evidence type="ECO:0000259" key="2">
    <source>
        <dbReference type="Pfam" id="PF05199"/>
    </source>
</evidence>
<dbReference type="EnsemblMetazoa" id="XM_031930254">
    <property type="protein sequence ID" value="XP_031786114"/>
    <property type="gene ID" value="LOC116417404"/>
</dbReference>
<dbReference type="PANTHER" id="PTHR11552">
    <property type="entry name" value="GLUCOSE-METHANOL-CHOLINE GMC OXIDOREDUCTASE"/>
    <property type="match status" value="1"/>
</dbReference>
<dbReference type="InterPro" id="IPR012132">
    <property type="entry name" value="GMC_OxRdtase"/>
</dbReference>
<sequence>MTNFIDNIAFYRTSQEEHPDLPDININFVKFMDDGSDSFTDSRFSLLPRYNGFVINNQLLAARSRGVMKLNRTDPVWGFKENGFVGIKSPAKNCENIEFDTFEYYQCYARSYTTPIYHIVGMWKMAPESDGGAVDARLRVHGIGGLRVIDASIMPNVTRGNNHAPAVMIGEKGSDMIKEDWSN</sequence>
<dbReference type="SUPFAM" id="SSF54373">
    <property type="entry name" value="FAD-linked reductases, C-terminal domain"/>
    <property type="match status" value="1"/>
</dbReference>
<evidence type="ECO:0000313" key="3">
    <source>
        <dbReference type="EnsemblMetazoa" id="XP_031786114"/>
    </source>
</evidence>
<dbReference type="InterPro" id="IPR036188">
    <property type="entry name" value="FAD/NAD-bd_sf"/>
</dbReference>
<dbReference type="InterPro" id="IPR007867">
    <property type="entry name" value="GMC_OxRtase_C"/>
</dbReference>
<reference evidence="3" key="1">
    <citation type="submission" date="2021-01" db="UniProtKB">
        <authorList>
            <consortium name="EnsemblMetazoa"/>
        </authorList>
    </citation>
    <scope>IDENTIFICATION</scope>
</reference>
<dbReference type="PANTHER" id="PTHR11552:SF227">
    <property type="entry name" value="GLUCOSE DEHYDROGENASE [FAD, QUINONE]-LIKE PROTEIN"/>
    <property type="match status" value="1"/>
</dbReference>
<comment type="similarity">
    <text evidence="1">Belongs to the GMC oxidoreductase family.</text>
</comment>
<dbReference type="Gene3D" id="3.30.410.40">
    <property type="match status" value="1"/>
</dbReference>
<keyword evidence="4" id="KW-1185">Reference proteome</keyword>
<dbReference type="GeneID" id="116417404"/>
<dbReference type="GO" id="GO:0050660">
    <property type="term" value="F:flavin adenine dinucleotide binding"/>
    <property type="evidence" value="ECO:0007669"/>
    <property type="project" value="InterPro"/>
</dbReference>
<feature type="domain" description="Glucose-methanol-choline oxidoreductase C-terminal" evidence="2">
    <location>
        <begin position="90"/>
        <end position="170"/>
    </location>
</feature>
<dbReference type="RefSeq" id="XP_031786114.1">
    <property type="nucleotide sequence ID" value="XM_031930254.2"/>
</dbReference>
<accession>A0A7M7TA25</accession>